<evidence type="ECO:0000256" key="4">
    <source>
        <dbReference type="ARBA" id="ARBA00022538"/>
    </source>
</evidence>
<proteinExistence type="inferred from homology"/>
<name>A0A5B7TUH1_9FLAO</name>
<evidence type="ECO:0000256" key="12">
    <source>
        <dbReference type="ARBA" id="ARBA00034430"/>
    </source>
</evidence>
<evidence type="ECO:0000256" key="2">
    <source>
        <dbReference type="ARBA" id="ARBA00006920"/>
    </source>
</evidence>
<evidence type="ECO:0000313" key="14">
    <source>
        <dbReference type="EMBL" id="QCX38894.1"/>
    </source>
</evidence>
<keyword evidence="11" id="KW-0407">Ion channel</keyword>
<keyword evidence="8 13" id="KW-1133">Transmembrane helix</keyword>
<feature type="transmembrane region" description="Helical" evidence="13">
    <location>
        <begin position="181"/>
        <end position="197"/>
    </location>
</feature>
<keyword evidence="6" id="KW-0631">Potassium channel</keyword>
<dbReference type="GO" id="GO:0016020">
    <property type="term" value="C:membrane"/>
    <property type="evidence" value="ECO:0007669"/>
    <property type="project" value="UniProtKB-SubCell"/>
</dbReference>
<feature type="transmembrane region" description="Helical" evidence="13">
    <location>
        <begin position="84"/>
        <end position="105"/>
    </location>
</feature>
<dbReference type="GO" id="GO:0015252">
    <property type="term" value="F:proton channel activity"/>
    <property type="evidence" value="ECO:0007669"/>
    <property type="project" value="InterPro"/>
</dbReference>
<comment type="subcellular location">
    <subcellularLocation>
        <location evidence="1">Membrane</location>
        <topology evidence="1">Multi-pass membrane protein</topology>
    </subcellularLocation>
</comment>
<evidence type="ECO:0000256" key="10">
    <source>
        <dbReference type="ARBA" id="ARBA00023136"/>
    </source>
</evidence>
<keyword evidence="5 13" id="KW-0812">Transmembrane</keyword>
<feature type="transmembrane region" description="Helical" evidence="13">
    <location>
        <begin position="111"/>
        <end position="132"/>
    </location>
</feature>
<comment type="similarity">
    <text evidence="2">Belongs to the TMEM175 family.</text>
</comment>
<dbReference type="RefSeq" id="WP_138949773.1">
    <property type="nucleotide sequence ID" value="NZ_CP040749.1"/>
</dbReference>
<organism evidence="14 15">
    <name type="scientific">Aureibaculum algae</name>
    <dbReference type="NCBI Taxonomy" id="2584122"/>
    <lineage>
        <taxon>Bacteria</taxon>
        <taxon>Pseudomonadati</taxon>
        <taxon>Bacteroidota</taxon>
        <taxon>Flavobacteriia</taxon>
        <taxon>Flavobacteriales</taxon>
        <taxon>Flavobacteriaceae</taxon>
        <taxon>Aureibaculum</taxon>
    </lineage>
</organism>
<evidence type="ECO:0000256" key="1">
    <source>
        <dbReference type="ARBA" id="ARBA00004141"/>
    </source>
</evidence>
<evidence type="ECO:0000256" key="6">
    <source>
        <dbReference type="ARBA" id="ARBA00022826"/>
    </source>
</evidence>
<sequence>MNQTYDKNRIISFSDAVYSIAMTLLVLEVAIPSSKAIATYNSWDLLSNRIPNFIGLVVSFLVTALYWVAHLRSMRLVSTVDNKLLWLNIFLLLFIVLMPFSTGFYVSGFGYVIPFVFYCFNLSAIGLLNFMMIRYIIKKEKNNPELTPLAIKWHTLTGLNALSVWILAAILAFILPNVARYIFVLIFVFQFFINRNYKRNTNKVTVEDS</sequence>
<evidence type="ECO:0000256" key="5">
    <source>
        <dbReference type="ARBA" id="ARBA00022692"/>
    </source>
</evidence>
<evidence type="ECO:0000256" key="11">
    <source>
        <dbReference type="ARBA" id="ARBA00023303"/>
    </source>
</evidence>
<keyword evidence="4" id="KW-0633">Potassium transport</keyword>
<dbReference type="InterPro" id="IPR010617">
    <property type="entry name" value="TMEM175-like"/>
</dbReference>
<feature type="transmembrane region" description="Helical" evidence="13">
    <location>
        <begin position="153"/>
        <end position="175"/>
    </location>
</feature>
<dbReference type="EMBL" id="CP040749">
    <property type="protein sequence ID" value="QCX38894.1"/>
    <property type="molecule type" value="Genomic_DNA"/>
</dbReference>
<dbReference type="OrthoDB" id="7626281at2"/>
<protein>
    <submittedName>
        <fullName evidence="14">DUF1211 domain-containing protein</fullName>
    </submittedName>
</protein>
<keyword evidence="15" id="KW-1185">Reference proteome</keyword>
<dbReference type="PANTHER" id="PTHR31462">
    <property type="entry name" value="ENDOSOMAL/LYSOSOMAL POTASSIUM CHANNEL TMEM175"/>
    <property type="match status" value="1"/>
</dbReference>
<evidence type="ECO:0000256" key="7">
    <source>
        <dbReference type="ARBA" id="ARBA00022958"/>
    </source>
</evidence>
<accession>A0A5B7TUH1</accession>
<keyword evidence="7" id="KW-0630">Potassium</keyword>
<feature type="transmembrane region" description="Helical" evidence="13">
    <location>
        <begin position="53"/>
        <end position="72"/>
    </location>
</feature>
<keyword evidence="10 13" id="KW-0472">Membrane</keyword>
<evidence type="ECO:0000256" key="9">
    <source>
        <dbReference type="ARBA" id="ARBA00023065"/>
    </source>
</evidence>
<evidence type="ECO:0000256" key="13">
    <source>
        <dbReference type="SAM" id="Phobius"/>
    </source>
</evidence>
<keyword evidence="9" id="KW-0406">Ion transport</keyword>
<evidence type="ECO:0000313" key="15">
    <source>
        <dbReference type="Proteomes" id="UP000306229"/>
    </source>
</evidence>
<evidence type="ECO:0000256" key="3">
    <source>
        <dbReference type="ARBA" id="ARBA00022448"/>
    </source>
</evidence>
<feature type="transmembrane region" description="Helical" evidence="13">
    <location>
        <begin position="12"/>
        <end position="33"/>
    </location>
</feature>
<reference evidence="14 15" key="1">
    <citation type="submission" date="2019-05" db="EMBL/GenBank/DDBJ databases">
        <title>Algicella ahnfeltiae gen. nov., sp. nov., a novel marine bacterium of the family Flavobacteriaceae isolated from a red alga.</title>
        <authorList>
            <person name="Nedashkovskaya O.I."/>
            <person name="Kukhlevskiy A.D."/>
            <person name="Kim S.-G."/>
            <person name="Zhukova N.V."/>
            <person name="Mikhailov V.V."/>
        </authorList>
    </citation>
    <scope>NUCLEOTIDE SEQUENCE [LARGE SCALE GENOMIC DNA]</scope>
    <source>
        <strain evidence="14 15">10Alg115</strain>
    </source>
</reference>
<dbReference type="PANTHER" id="PTHR31462:SF5">
    <property type="entry name" value="ENDOSOMAL_LYSOSOMAL PROTON CHANNEL TMEM175"/>
    <property type="match status" value="1"/>
</dbReference>
<dbReference type="KEGG" id="fbe:FF125_10775"/>
<gene>
    <name evidence="14" type="ORF">FF125_10775</name>
</gene>
<dbReference type="Pfam" id="PF06736">
    <property type="entry name" value="TMEM175"/>
    <property type="match status" value="1"/>
</dbReference>
<keyword evidence="3" id="KW-0813">Transport</keyword>
<comment type="catalytic activity">
    <reaction evidence="12">
        <text>K(+)(in) = K(+)(out)</text>
        <dbReference type="Rhea" id="RHEA:29463"/>
        <dbReference type="ChEBI" id="CHEBI:29103"/>
    </reaction>
</comment>
<evidence type="ECO:0000256" key="8">
    <source>
        <dbReference type="ARBA" id="ARBA00022989"/>
    </source>
</evidence>
<dbReference type="GO" id="GO:0005267">
    <property type="term" value="F:potassium channel activity"/>
    <property type="evidence" value="ECO:0007669"/>
    <property type="project" value="UniProtKB-KW"/>
</dbReference>
<dbReference type="Proteomes" id="UP000306229">
    <property type="component" value="Chromosome"/>
</dbReference>
<dbReference type="AlphaFoldDB" id="A0A5B7TUH1"/>